<protein>
    <recommendedName>
        <fullName evidence="3">DUF2817 domain-containing protein</fullName>
    </recommendedName>
</protein>
<name>A0ABN1G8M8_9HYPH</name>
<proteinExistence type="predicted"/>
<gene>
    <name evidence="1" type="ORF">GCM10008943_22470</name>
</gene>
<reference evidence="1 2" key="1">
    <citation type="journal article" date="2019" name="Int. J. Syst. Evol. Microbiol.">
        <title>The Global Catalogue of Microorganisms (GCM) 10K type strain sequencing project: providing services to taxonomists for standard genome sequencing and annotation.</title>
        <authorList>
            <consortium name="The Broad Institute Genomics Platform"/>
            <consortium name="The Broad Institute Genome Sequencing Center for Infectious Disease"/>
            <person name="Wu L."/>
            <person name="Ma J."/>
        </authorList>
    </citation>
    <scope>NUCLEOTIDE SEQUENCE [LARGE SCALE GENOMIC DNA]</scope>
    <source>
        <strain evidence="1 2">JCM 15115</strain>
    </source>
</reference>
<dbReference type="Gene3D" id="3.40.630.10">
    <property type="entry name" value="Zn peptidases"/>
    <property type="match status" value="1"/>
</dbReference>
<organism evidence="1 2">
    <name type="scientific">Paenochrobactrum glaciei</name>
    <dbReference type="NCBI Taxonomy" id="486407"/>
    <lineage>
        <taxon>Bacteria</taxon>
        <taxon>Pseudomonadati</taxon>
        <taxon>Pseudomonadota</taxon>
        <taxon>Alphaproteobacteria</taxon>
        <taxon>Hyphomicrobiales</taxon>
        <taxon>Brucellaceae</taxon>
        <taxon>Paenochrobactrum</taxon>
    </lineage>
</organism>
<dbReference type="Pfam" id="PF10994">
    <property type="entry name" value="DUF2817"/>
    <property type="match status" value="1"/>
</dbReference>
<dbReference type="Proteomes" id="UP001424441">
    <property type="component" value="Unassembled WGS sequence"/>
</dbReference>
<dbReference type="EMBL" id="BAAADE010000003">
    <property type="protein sequence ID" value="GAA0606365.1"/>
    <property type="molecule type" value="Genomic_DNA"/>
</dbReference>
<sequence length="342" mass="38586">MANAKQLEGFNHPLNGPEGEFLACDVALFGSRTAKNMIVTISGLHGVEGWAGAACQLAWCRDHQSVTLPDDVAILHIHAINPWGMAWDRRQQEDNIDLNRHFVDFSNLPDNSEYAAYVDAVMCPDTDQAARKAANEKLADFLKQAGRKHYGMVLQGGQYQYPEAPSFGGTEPSWSYHCLNQILQTYCKKAERIVVCDFHTGYGPYGYGIPLWHLEGGAQLDKAKYLFGPSLEAPLGSEGAEDEFIQHGHLYGHIIAQLPGQDVIPMCFEFGGATLRPGQRALLERADALMWRDRNPLEPETREARKIWREIHVPDRSDWREMVWSRGRQVLRELTERITKIV</sequence>
<keyword evidence="2" id="KW-1185">Reference proteome</keyword>
<evidence type="ECO:0000313" key="1">
    <source>
        <dbReference type="EMBL" id="GAA0606365.1"/>
    </source>
</evidence>
<accession>A0ABN1G8M8</accession>
<dbReference type="SUPFAM" id="SSF53187">
    <property type="entry name" value="Zn-dependent exopeptidases"/>
    <property type="match status" value="1"/>
</dbReference>
<dbReference type="InterPro" id="IPR021259">
    <property type="entry name" value="DUF2817"/>
</dbReference>
<evidence type="ECO:0000313" key="2">
    <source>
        <dbReference type="Proteomes" id="UP001424441"/>
    </source>
</evidence>
<dbReference type="CDD" id="cd06233">
    <property type="entry name" value="M14-like"/>
    <property type="match status" value="1"/>
</dbReference>
<comment type="caution">
    <text evidence="1">The sequence shown here is derived from an EMBL/GenBank/DDBJ whole genome shotgun (WGS) entry which is preliminary data.</text>
</comment>
<evidence type="ECO:0008006" key="3">
    <source>
        <dbReference type="Google" id="ProtNLM"/>
    </source>
</evidence>